<dbReference type="EMBL" id="LNAM01000135">
    <property type="protein sequence ID" value="KSV59414.1"/>
    <property type="molecule type" value="Genomic_DNA"/>
</dbReference>
<reference evidence="1 2" key="1">
    <citation type="submission" date="2015-11" db="EMBL/GenBank/DDBJ databases">
        <title>Butyribacter intestini gen. nov., sp. nov., a butyric acid-producing bacterium of the family Lachnospiraceae isolated from the human faeces.</title>
        <authorList>
            <person name="Zou Y."/>
            <person name="Xue W."/>
            <person name="Luo G."/>
            <person name="Lv M."/>
        </authorList>
    </citation>
    <scope>NUCLEOTIDE SEQUENCE [LARGE SCALE GENOMIC DNA]</scope>
    <source>
        <strain evidence="1 2">ACET-33324</strain>
    </source>
</reference>
<evidence type="ECO:0000313" key="2">
    <source>
        <dbReference type="Proteomes" id="UP000054874"/>
    </source>
</evidence>
<sequence length="73" mass="8398">MFKALFDNITLGIKNGDKVLFMEESGRVYMMKASMDAFRDAQRAFVGEAERVSLEDNDDVMAMLKELREVQIM</sequence>
<comment type="caution">
    <text evidence="1">The sequence shown here is derived from an EMBL/GenBank/DDBJ whole genome shotgun (WGS) entry which is preliminary data.</text>
</comment>
<gene>
    <name evidence="1" type="ORF">ASU35_08775</name>
</gene>
<name>A0A0V8QGN7_9FIRM</name>
<accession>A0A0V8QGN7</accession>
<keyword evidence="2" id="KW-1185">Reference proteome</keyword>
<organism evidence="1 2">
    <name type="scientific">Acetivibrio ethanolgignens</name>
    <dbReference type="NCBI Taxonomy" id="290052"/>
    <lineage>
        <taxon>Bacteria</taxon>
        <taxon>Bacillati</taxon>
        <taxon>Bacillota</taxon>
        <taxon>Clostridia</taxon>
        <taxon>Eubacteriales</taxon>
        <taxon>Oscillospiraceae</taxon>
        <taxon>Acetivibrio</taxon>
    </lineage>
</organism>
<dbReference type="AlphaFoldDB" id="A0A0V8QGN7"/>
<dbReference type="STRING" id="290052.ASU35_08775"/>
<dbReference type="Proteomes" id="UP000054874">
    <property type="component" value="Unassembled WGS sequence"/>
</dbReference>
<proteinExistence type="predicted"/>
<evidence type="ECO:0000313" key="1">
    <source>
        <dbReference type="EMBL" id="KSV59414.1"/>
    </source>
</evidence>
<protein>
    <submittedName>
        <fullName evidence="1">Regulator</fullName>
    </submittedName>
</protein>